<evidence type="ECO:0000256" key="3">
    <source>
        <dbReference type="ARBA" id="ARBA00022759"/>
    </source>
</evidence>
<keyword evidence="8" id="KW-1185">Reference proteome</keyword>
<dbReference type="OrthoDB" id="196964at2"/>
<dbReference type="GO" id="GO:0004526">
    <property type="term" value="F:ribonuclease P activity"/>
    <property type="evidence" value="ECO:0007669"/>
    <property type="project" value="UniProtKB-UniRule"/>
</dbReference>
<reference evidence="8" key="1">
    <citation type="submission" date="2018-01" db="EMBL/GenBank/DDBJ databases">
        <title>Rubneribacter badeniensis gen. nov., sp. nov., and Colonibacter rubneri, gen. nov., sp. nov., WGS of new members of the Eggerthellaceae.</title>
        <authorList>
            <person name="Danylec N."/>
            <person name="Stoll D.A."/>
            <person name="Doetsch A."/>
            <person name="Kulling S.E."/>
            <person name="Huch M."/>
        </authorList>
    </citation>
    <scope>NUCLEOTIDE SEQUENCE [LARGE SCALE GENOMIC DNA]</scope>
    <source>
        <strain evidence="8">ResAG-96</strain>
    </source>
</reference>
<dbReference type="GO" id="GO:0030677">
    <property type="term" value="C:ribonuclease P complex"/>
    <property type="evidence" value="ECO:0007669"/>
    <property type="project" value="TreeGrafter"/>
</dbReference>
<evidence type="ECO:0000256" key="2">
    <source>
        <dbReference type="ARBA" id="ARBA00022722"/>
    </source>
</evidence>
<dbReference type="SUPFAM" id="SSF54211">
    <property type="entry name" value="Ribosomal protein S5 domain 2-like"/>
    <property type="match status" value="1"/>
</dbReference>
<keyword evidence="3" id="KW-0255">Endonuclease</keyword>
<dbReference type="InterPro" id="IPR020568">
    <property type="entry name" value="Ribosomal_Su5_D2-typ_SF"/>
</dbReference>
<evidence type="ECO:0000313" key="7">
    <source>
        <dbReference type="EMBL" id="PNV67232.1"/>
    </source>
</evidence>
<dbReference type="Pfam" id="PF00825">
    <property type="entry name" value="Ribonuclease_P"/>
    <property type="match status" value="1"/>
</dbReference>
<dbReference type="PANTHER" id="PTHR33992:SF1">
    <property type="entry name" value="RIBONUCLEASE P PROTEIN COMPONENT"/>
    <property type="match status" value="1"/>
</dbReference>
<accession>A0A2K2UAH0</accession>
<evidence type="ECO:0000256" key="4">
    <source>
        <dbReference type="ARBA" id="ARBA00022801"/>
    </source>
</evidence>
<dbReference type="EMBL" id="PPEK01000011">
    <property type="protein sequence ID" value="PNV67232.1"/>
    <property type="molecule type" value="Genomic_DNA"/>
</dbReference>
<dbReference type="GO" id="GO:0042781">
    <property type="term" value="F:3'-tRNA processing endoribonuclease activity"/>
    <property type="evidence" value="ECO:0007669"/>
    <property type="project" value="TreeGrafter"/>
</dbReference>
<dbReference type="NCBIfam" id="TIGR00188">
    <property type="entry name" value="rnpA"/>
    <property type="match status" value="1"/>
</dbReference>
<comment type="caution">
    <text evidence="7">The sequence shown here is derived from an EMBL/GenBank/DDBJ whole genome shotgun (WGS) entry which is preliminary data.</text>
</comment>
<sequence length="108" mass="12189">METIKSRGDISDLFSRGKRFHTPYLTFIVLPAKQHGPDGRVAFIAGKKSGNAVWRNSAKRRMREICRALGGPWPDRDVIFLAKSGILLSSYSKVLRACDETLKRAEIR</sequence>
<proteinExistence type="predicted"/>
<evidence type="ECO:0000256" key="5">
    <source>
        <dbReference type="ARBA" id="ARBA00022884"/>
    </source>
</evidence>
<dbReference type="GO" id="GO:0000049">
    <property type="term" value="F:tRNA binding"/>
    <property type="evidence" value="ECO:0007669"/>
    <property type="project" value="InterPro"/>
</dbReference>
<dbReference type="Proteomes" id="UP000236197">
    <property type="component" value="Unassembled WGS sequence"/>
</dbReference>
<dbReference type="RefSeq" id="WP_103265460.1">
    <property type="nucleotide sequence ID" value="NZ_CABMLE010000011.1"/>
</dbReference>
<keyword evidence="2" id="KW-0540">Nuclease</keyword>
<organism evidence="7 8">
    <name type="scientific">Enteroscipio rubneri</name>
    <dbReference type="NCBI Taxonomy" id="2070686"/>
    <lineage>
        <taxon>Bacteria</taxon>
        <taxon>Bacillati</taxon>
        <taxon>Actinomycetota</taxon>
        <taxon>Coriobacteriia</taxon>
        <taxon>Eggerthellales</taxon>
        <taxon>Eggerthellaceae</taxon>
        <taxon>Enteroscipio</taxon>
    </lineage>
</organism>
<dbReference type="PANTHER" id="PTHR33992">
    <property type="entry name" value="RIBONUCLEASE P PROTEIN COMPONENT"/>
    <property type="match status" value="1"/>
</dbReference>
<name>A0A2K2UAH0_9ACTN</name>
<protein>
    <recommendedName>
        <fullName evidence="6">Ribonuclease P protein component</fullName>
        <ecNumber evidence="6">3.1.26.5</ecNumber>
    </recommendedName>
</protein>
<dbReference type="EC" id="3.1.26.5" evidence="6"/>
<keyword evidence="1" id="KW-0819">tRNA processing</keyword>
<dbReference type="InterPro" id="IPR014721">
    <property type="entry name" value="Ribsml_uS5_D2-typ_fold_subgr"/>
</dbReference>
<dbReference type="AlphaFoldDB" id="A0A2K2UAH0"/>
<evidence type="ECO:0000313" key="8">
    <source>
        <dbReference type="Proteomes" id="UP000236197"/>
    </source>
</evidence>
<evidence type="ECO:0000256" key="1">
    <source>
        <dbReference type="ARBA" id="ARBA00022694"/>
    </source>
</evidence>
<keyword evidence="4" id="KW-0378">Hydrolase</keyword>
<dbReference type="InterPro" id="IPR000100">
    <property type="entry name" value="RNase_P"/>
</dbReference>
<keyword evidence="5" id="KW-0694">RNA-binding</keyword>
<gene>
    <name evidence="7" type="primary">rnpA</name>
    <name evidence="7" type="ORF">C2L71_09140</name>
</gene>
<dbReference type="Gene3D" id="3.30.230.10">
    <property type="match status" value="1"/>
</dbReference>
<evidence type="ECO:0000256" key="6">
    <source>
        <dbReference type="NCBIfam" id="TIGR00188"/>
    </source>
</evidence>